<evidence type="ECO:0000313" key="2">
    <source>
        <dbReference type="EMBL" id="KAF2196151.1"/>
    </source>
</evidence>
<keyword evidence="3" id="KW-1185">Reference proteome</keyword>
<gene>
    <name evidence="2" type="ORF">GQ43DRAFT_445379</name>
</gene>
<name>A0A9P4JE37_9PLEO</name>
<feature type="region of interest" description="Disordered" evidence="1">
    <location>
        <begin position="1"/>
        <end position="78"/>
    </location>
</feature>
<comment type="caution">
    <text evidence="2">The sequence shown here is derived from an EMBL/GenBank/DDBJ whole genome shotgun (WGS) entry which is preliminary data.</text>
</comment>
<organism evidence="2 3">
    <name type="scientific">Delitschia confertaspora ATCC 74209</name>
    <dbReference type="NCBI Taxonomy" id="1513339"/>
    <lineage>
        <taxon>Eukaryota</taxon>
        <taxon>Fungi</taxon>
        <taxon>Dikarya</taxon>
        <taxon>Ascomycota</taxon>
        <taxon>Pezizomycotina</taxon>
        <taxon>Dothideomycetes</taxon>
        <taxon>Pleosporomycetidae</taxon>
        <taxon>Pleosporales</taxon>
        <taxon>Delitschiaceae</taxon>
        <taxon>Delitschia</taxon>
    </lineage>
</organism>
<sequence length="78" mass="8764">MLPHMLPTRRLIQYHNPLDPQPAHTAPQPCSPPPSAQASPQPQIPTNADYRLASRRPGTRFRAPSKSACRRPSQCEVW</sequence>
<feature type="compositionally biased region" description="Low complexity" evidence="1">
    <location>
        <begin position="36"/>
        <end position="45"/>
    </location>
</feature>
<protein>
    <submittedName>
        <fullName evidence="2">Uncharacterized protein</fullName>
    </submittedName>
</protein>
<evidence type="ECO:0000313" key="3">
    <source>
        <dbReference type="Proteomes" id="UP000799536"/>
    </source>
</evidence>
<dbReference type="Proteomes" id="UP000799536">
    <property type="component" value="Unassembled WGS sequence"/>
</dbReference>
<reference evidence="2" key="1">
    <citation type="journal article" date="2020" name="Stud. Mycol.">
        <title>101 Dothideomycetes genomes: a test case for predicting lifestyles and emergence of pathogens.</title>
        <authorList>
            <person name="Haridas S."/>
            <person name="Albert R."/>
            <person name="Binder M."/>
            <person name="Bloem J."/>
            <person name="Labutti K."/>
            <person name="Salamov A."/>
            <person name="Andreopoulos B."/>
            <person name="Baker S."/>
            <person name="Barry K."/>
            <person name="Bills G."/>
            <person name="Bluhm B."/>
            <person name="Cannon C."/>
            <person name="Castanera R."/>
            <person name="Culley D."/>
            <person name="Daum C."/>
            <person name="Ezra D."/>
            <person name="Gonzalez J."/>
            <person name="Henrissat B."/>
            <person name="Kuo A."/>
            <person name="Liang C."/>
            <person name="Lipzen A."/>
            <person name="Lutzoni F."/>
            <person name="Magnuson J."/>
            <person name="Mondo S."/>
            <person name="Nolan M."/>
            <person name="Ohm R."/>
            <person name="Pangilinan J."/>
            <person name="Park H.-J."/>
            <person name="Ramirez L."/>
            <person name="Alfaro M."/>
            <person name="Sun H."/>
            <person name="Tritt A."/>
            <person name="Yoshinaga Y."/>
            <person name="Zwiers L.-H."/>
            <person name="Turgeon B."/>
            <person name="Goodwin S."/>
            <person name="Spatafora J."/>
            <person name="Crous P."/>
            <person name="Grigoriev I."/>
        </authorList>
    </citation>
    <scope>NUCLEOTIDE SEQUENCE</scope>
    <source>
        <strain evidence="2">ATCC 74209</strain>
    </source>
</reference>
<dbReference type="EMBL" id="ML994464">
    <property type="protein sequence ID" value="KAF2196151.1"/>
    <property type="molecule type" value="Genomic_DNA"/>
</dbReference>
<proteinExistence type="predicted"/>
<evidence type="ECO:0000256" key="1">
    <source>
        <dbReference type="SAM" id="MobiDB-lite"/>
    </source>
</evidence>
<accession>A0A9P4JE37</accession>
<dbReference type="AlphaFoldDB" id="A0A9P4JE37"/>